<evidence type="ECO:0000256" key="7">
    <source>
        <dbReference type="ARBA" id="ARBA00023212"/>
    </source>
</evidence>
<comment type="function">
    <text evidence="8">Centriole-enriched microtubule-binding protein involved in centriole biogenesis. In collaboration with CEP295 and POC1B, is required for the centriole-to-centrosome conversion by ensuring the formation of bona fide centriole wall. Functions as a linker component that maintains centrosome cohesion. Associates with CROCC and regulates its stability and localization to the centrosome.</text>
</comment>
<dbReference type="GO" id="GO:0007099">
    <property type="term" value="P:centriole replication"/>
    <property type="evidence" value="ECO:0007669"/>
    <property type="project" value="TreeGrafter"/>
</dbReference>
<sequence>MATGDLRGNLRRLQQEMRFLHYPHCVDHEGLVRGAPEAVLPLLHHALEDVSPLLAAELVQFDIQLTSKSDFRFVTAVYKALRDVLGIRPVLTREQLLQPGFAERKMQLVCAIGSAVRTRYRQQNKAKSSVRSNTVPTTLITFCLSFYYLQMMLKPLKRLQLKLKRDMISESTMAMTGGWYRGLEDVIQRSITKSLLVDVCYLIIQIFQRIAKKIARCTYWSGPQTVTYYSGCFHQTER</sequence>
<comment type="subcellular location">
    <subcellularLocation>
        <location evidence="1">Cytoplasm</location>
        <location evidence="1">Cytoskeleton</location>
        <location evidence="1">Microtubule organizing center</location>
        <location evidence="1">Centrosome</location>
        <location evidence="1">Centriole</location>
    </subcellularLocation>
    <subcellularLocation>
        <location evidence="3">Cytoplasm</location>
        <location evidence="3">Cytoskeleton</location>
        <location evidence="3">Spindle pole</location>
    </subcellularLocation>
    <subcellularLocation>
        <location evidence="2">Midbody</location>
    </subcellularLocation>
</comment>
<feature type="transmembrane region" description="Helical" evidence="9">
    <location>
        <begin position="134"/>
        <end position="153"/>
    </location>
</feature>
<keyword evidence="5" id="KW-0963">Cytoplasm</keyword>
<dbReference type="GO" id="GO:0010457">
    <property type="term" value="P:centriole-centriole cohesion"/>
    <property type="evidence" value="ECO:0007669"/>
    <property type="project" value="TreeGrafter"/>
</dbReference>
<evidence type="ECO:0000256" key="4">
    <source>
        <dbReference type="ARBA" id="ARBA00014053"/>
    </source>
</evidence>
<dbReference type="GeneTree" id="ENSGT00390000009873"/>
<dbReference type="InterPro" id="IPR029157">
    <property type="entry name" value="CEP44_CC"/>
</dbReference>
<keyword evidence="12" id="KW-1185">Reference proteome</keyword>
<keyword evidence="9" id="KW-0812">Transmembrane</keyword>
<dbReference type="AlphaFoldDB" id="A0A8C4QU02"/>
<dbReference type="GO" id="GO:0005814">
    <property type="term" value="C:centriole"/>
    <property type="evidence" value="ECO:0007669"/>
    <property type="project" value="UniProtKB-SubCell"/>
</dbReference>
<dbReference type="GO" id="GO:0000922">
    <property type="term" value="C:spindle pole"/>
    <property type="evidence" value="ECO:0007669"/>
    <property type="project" value="UniProtKB-SubCell"/>
</dbReference>
<evidence type="ECO:0000256" key="6">
    <source>
        <dbReference type="ARBA" id="ARBA00023054"/>
    </source>
</evidence>
<dbReference type="GO" id="GO:0030496">
    <property type="term" value="C:midbody"/>
    <property type="evidence" value="ECO:0007669"/>
    <property type="project" value="UniProtKB-SubCell"/>
</dbReference>
<evidence type="ECO:0000256" key="5">
    <source>
        <dbReference type="ARBA" id="ARBA00022490"/>
    </source>
</evidence>
<evidence type="ECO:0000313" key="12">
    <source>
        <dbReference type="Proteomes" id="UP000694388"/>
    </source>
</evidence>
<evidence type="ECO:0000256" key="2">
    <source>
        <dbReference type="ARBA" id="ARBA00004214"/>
    </source>
</evidence>
<keyword evidence="9" id="KW-1133">Transmembrane helix</keyword>
<accession>A0A8C4QU02</accession>
<dbReference type="PANTHER" id="PTHR31477:SF1">
    <property type="entry name" value="CENTROSOMAL PROTEIN OF 44 KDA"/>
    <property type="match status" value="1"/>
</dbReference>
<dbReference type="InterPro" id="IPR033603">
    <property type="entry name" value="CEP44"/>
</dbReference>
<name>A0A8C4QU02_EPTBU</name>
<evidence type="ECO:0000256" key="9">
    <source>
        <dbReference type="SAM" id="Phobius"/>
    </source>
</evidence>
<proteinExistence type="predicted"/>
<evidence type="ECO:0000256" key="3">
    <source>
        <dbReference type="ARBA" id="ARBA00004647"/>
    </source>
</evidence>
<dbReference type="Pfam" id="PF15007">
    <property type="entry name" value="CEP44"/>
    <property type="match status" value="1"/>
</dbReference>
<evidence type="ECO:0000256" key="8">
    <source>
        <dbReference type="ARBA" id="ARBA00046235"/>
    </source>
</evidence>
<reference evidence="11" key="2">
    <citation type="submission" date="2025-09" db="UniProtKB">
        <authorList>
            <consortium name="Ensembl"/>
        </authorList>
    </citation>
    <scope>IDENTIFICATION</scope>
</reference>
<evidence type="ECO:0000259" key="10">
    <source>
        <dbReference type="Pfam" id="PF15007"/>
    </source>
</evidence>
<keyword evidence="9" id="KW-0472">Membrane</keyword>
<dbReference type="Ensembl" id="ENSEBUT00000020400.1">
    <property type="protein sequence ID" value="ENSEBUP00000019824.1"/>
    <property type="gene ID" value="ENSEBUG00000012309.1"/>
</dbReference>
<feature type="domain" description="Centrosomal CEP44" evidence="10">
    <location>
        <begin position="5"/>
        <end position="127"/>
    </location>
</feature>
<dbReference type="Proteomes" id="UP000694388">
    <property type="component" value="Unplaced"/>
</dbReference>
<dbReference type="GO" id="GO:0005813">
    <property type="term" value="C:centrosome"/>
    <property type="evidence" value="ECO:0007669"/>
    <property type="project" value="TreeGrafter"/>
</dbReference>
<evidence type="ECO:0000256" key="1">
    <source>
        <dbReference type="ARBA" id="ARBA00004114"/>
    </source>
</evidence>
<evidence type="ECO:0000313" key="11">
    <source>
        <dbReference type="Ensembl" id="ENSEBUP00000019824.1"/>
    </source>
</evidence>
<protein>
    <recommendedName>
        <fullName evidence="4">Centrosomal protein of 44 kDa</fullName>
    </recommendedName>
</protein>
<keyword evidence="7" id="KW-0206">Cytoskeleton</keyword>
<reference evidence="11" key="1">
    <citation type="submission" date="2025-08" db="UniProtKB">
        <authorList>
            <consortium name="Ensembl"/>
        </authorList>
    </citation>
    <scope>IDENTIFICATION</scope>
</reference>
<dbReference type="PANTHER" id="PTHR31477">
    <property type="entry name" value="CENTROSOMAL PROTEIN OF 44 KDA"/>
    <property type="match status" value="1"/>
</dbReference>
<organism evidence="11 12">
    <name type="scientific">Eptatretus burgeri</name>
    <name type="common">Inshore hagfish</name>
    <dbReference type="NCBI Taxonomy" id="7764"/>
    <lineage>
        <taxon>Eukaryota</taxon>
        <taxon>Metazoa</taxon>
        <taxon>Chordata</taxon>
        <taxon>Craniata</taxon>
        <taxon>Vertebrata</taxon>
        <taxon>Cyclostomata</taxon>
        <taxon>Myxini</taxon>
        <taxon>Myxiniformes</taxon>
        <taxon>Myxinidae</taxon>
        <taxon>Eptatretinae</taxon>
        <taxon>Eptatretus</taxon>
    </lineage>
</organism>
<keyword evidence="6" id="KW-0175">Coiled coil</keyword>